<reference evidence="1 2" key="1">
    <citation type="submission" date="2021-03" db="EMBL/GenBank/DDBJ databases">
        <authorList>
            <person name="Thompson D.W."/>
            <person name="Brown H.M.F."/>
            <person name="Thompson S.D."/>
            <person name="Grose J.H."/>
        </authorList>
    </citation>
    <scope>NUCLEOTIDE SEQUENCE [LARGE SCALE GENOMIC DNA]</scope>
</reference>
<proteinExistence type="predicted"/>
<sequence>MFPLTWFLILSVVLTGRTIKILNHSVKRLFRNFSQDVCLFFLEDILLLVMFVRY</sequence>
<dbReference type="EMBL" id="MW749004">
    <property type="protein sequence ID" value="QYA57245.1"/>
    <property type="molecule type" value="Genomic_DNA"/>
</dbReference>
<protein>
    <submittedName>
        <fullName evidence="1">Uncharacterized protein</fullName>
    </submittedName>
</protein>
<name>A0AAE7W9E2_9CAUD</name>
<evidence type="ECO:0000313" key="1">
    <source>
        <dbReference type="EMBL" id="QYA57245.1"/>
    </source>
</evidence>
<evidence type="ECO:0000313" key="2">
    <source>
        <dbReference type="Proteomes" id="UP000827415"/>
    </source>
</evidence>
<dbReference type="Proteomes" id="UP000827415">
    <property type="component" value="Segment"/>
</dbReference>
<gene>
    <name evidence="1" type="ORF">ZYZZX_17</name>
</gene>
<keyword evidence="2" id="KW-1185">Reference proteome</keyword>
<accession>A0AAE7W9E2</accession>
<organism evidence="1 2">
    <name type="scientific">Hafnia phage vB_HpaM_Zyzzx</name>
    <dbReference type="NCBI Taxonomy" id="2836109"/>
    <lineage>
        <taxon>Viruses</taxon>
        <taxon>Duplodnaviria</taxon>
        <taxon>Heunggongvirae</taxon>
        <taxon>Uroviricota</taxon>
        <taxon>Caudoviricetes</taxon>
        <taxon>Andersonviridae</taxon>
        <taxon>Andersonviridae incertae sedis</taxon>
        <taxon>Daniellevirus</taxon>
        <taxon>Daniellevirus Zyzzx</taxon>
    </lineage>
</organism>